<comment type="similarity">
    <text evidence="2 14">Belongs to the DsbB family.</text>
</comment>
<evidence type="ECO:0000256" key="8">
    <source>
        <dbReference type="ARBA" id="ARBA00022989"/>
    </source>
</evidence>
<reference evidence="16 17" key="1">
    <citation type="submission" date="2014-03" db="EMBL/GenBank/DDBJ databases">
        <title>Selection and divergence in the genomes of co-occurring obligate luminous symbionts with specific hosts.</title>
        <authorList>
            <person name="Hendry T.A."/>
            <person name="de Wet J.R."/>
            <person name="Dunlap P.V."/>
        </authorList>
    </citation>
    <scope>NUCLEOTIDE SEQUENCE [LARGE SCALE GENOMIC DNA]</scope>
    <source>
        <strain evidence="16 17">Ppalp.1</strain>
    </source>
</reference>
<dbReference type="STRING" id="1179155.CF67_14056"/>
<keyword evidence="7 14" id="KW-0249">Electron transport</keyword>
<evidence type="ECO:0000256" key="1">
    <source>
        <dbReference type="ARBA" id="ARBA00004429"/>
    </source>
</evidence>
<evidence type="ECO:0000256" key="3">
    <source>
        <dbReference type="ARBA" id="ARBA00022448"/>
    </source>
</evidence>
<evidence type="ECO:0000313" key="16">
    <source>
        <dbReference type="EMBL" id="KEY91614.1"/>
    </source>
</evidence>
<keyword evidence="9 14" id="KW-0560">Oxidoreductase</keyword>
<keyword evidence="17" id="KW-1185">Reference proteome</keyword>
<evidence type="ECO:0000256" key="14">
    <source>
        <dbReference type="HAMAP-Rule" id="MF_00286"/>
    </source>
</evidence>
<dbReference type="PANTHER" id="PTHR36570:SF2">
    <property type="entry name" value="DISULFIDE BOND FORMATION PROTEIN B"/>
    <property type="match status" value="1"/>
</dbReference>
<keyword evidence="11 14" id="KW-1015">Disulfide bond</keyword>
<dbReference type="HAMAP" id="MF_00286">
    <property type="entry name" value="DsbB"/>
    <property type="match status" value="1"/>
</dbReference>
<feature type="topological domain" description="Cytoplasmic" evidence="14">
    <location>
        <begin position="1"/>
        <end position="16"/>
    </location>
</feature>
<feature type="topological domain" description="Cytoplasmic" evidence="14">
    <location>
        <begin position="166"/>
        <end position="172"/>
    </location>
</feature>
<evidence type="ECO:0000256" key="5">
    <source>
        <dbReference type="ARBA" id="ARBA00022519"/>
    </source>
</evidence>
<evidence type="ECO:0000313" key="17">
    <source>
        <dbReference type="Proteomes" id="UP000053784"/>
    </source>
</evidence>
<dbReference type="Proteomes" id="UP000053784">
    <property type="component" value="Unassembled WGS sequence"/>
</dbReference>
<feature type="transmembrane region" description="Helical" evidence="15">
    <location>
        <begin position="72"/>
        <end position="92"/>
    </location>
</feature>
<dbReference type="OrthoDB" id="3711263at2"/>
<dbReference type="Gene3D" id="1.20.1550.10">
    <property type="entry name" value="DsbB-like"/>
    <property type="match status" value="1"/>
</dbReference>
<dbReference type="Pfam" id="PF02600">
    <property type="entry name" value="DsbB"/>
    <property type="match status" value="1"/>
</dbReference>
<dbReference type="GO" id="GO:0009055">
    <property type="term" value="F:electron transfer activity"/>
    <property type="evidence" value="ECO:0007669"/>
    <property type="project" value="UniProtKB-UniRule"/>
</dbReference>
<dbReference type="eggNOG" id="COG1495">
    <property type="taxonomic scope" value="Bacteria"/>
</dbReference>
<dbReference type="GO" id="GO:0015035">
    <property type="term" value="F:protein-disulfide reductase activity"/>
    <property type="evidence" value="ECO:0007669"/>
    <property type="project" value="UniProtKB-UniRule"/>
</dbReference>
<protein>
    <recommendedName>
        <fullName evidence="14">Disulfide bond formation protein B</fullName>
    </recommendedName>
    <alternativeName>
        <fullName evidence="14">Disulfide oxidoreductase</fullName>
    </alternativeName>
</protein>
<keyword evidence="4 14" id="KW-1003">Cell membrane</keyword>
<comment type="function">
    <text evidence="14">Required for disulfide bond formation in some periplasmic proteins. Acts by oxidizing the DsbA protein.</text>
</comment>
<dbReference type="GO" id="GO:0006457">
    <property type="term" value="P:protein folding"/>
    <property type="evidence" value="ECO:0007669"/>
    <property type="project" value="InterPro"/>
</dbReference>
<evidence type="ECO:0000256" key="2">
    <source>
        <dbReference type="ARBA" id="ARBA00008823"/>
    </source>
</evidence>
<keyword evidence="13 14" id="KW-0676">Redox-active center</keyword>
<evidence type="ECO:0000256" key="15">
    <source>
        <dbReference type="SAM" id="Phobius"/>
    </source>
</evidence>
<feature type="transmembrane region" description="Helical" evidence="15">
    <location>
        <begin position="47"/>
        <end position="65"/>
    </location>
</feature>
<dbReference type="RefSeq" id="WP_034413422.1">
    <property type="nucleotide sequence ID" value="NZ_JGVK01000006.1"/>
</dbReference>
<evidence type="ECO:0000256" key="9">
    <source>
        <dbReference type="ARBA" id="ARBA00023002"/>
    </source>
</evidence>
<evidence type="ECO:0000256" key="11">
    <source>
        <dbReference type="ARBA" id="ARBA00023157"/>
    </source>
</evidence>
<evidence type="ECO:0000256" key="12">
    <source>
        <dbReference type="ARBA" id="ARBA00023186"/>
    </source>
</evidence>
<dbReference type="EMBL" id="JGVK01000006">
    <property type="protein sequence ID" value="KEY91614.1"/>
    <property type="molecule type" value="Genomic_DNA"/>
</dbReference>
<dbReference type="AlphaFoldDB" id="A0A084CP85"/>
<comment type="caution">
    <text evidence="16">The sequence shown here is derived from an EMBL/GenBank/DDBJ whole genome shotgun (WGS) entry which is preliminary data.</text>
</comment>
<sequence>MNFFSRINFFSQRRFCWLLLLIFALSWEIIALFFQHVMMLRPCVMCIYERVVLFGIIGAAMLGFISPRNVMIRWFALAIWTGNVIFGFKVAIQHLNYQLDSPFFRTCDTSVDFPSWIPLNRWLPWIFEAYGDCSEVLKYLGLSTPEWSVIIFVANLFLITLTVVAQFFSSGN</sequence>
<dbReference type="InterPro" id="IPR003752">
    <property type="entry name" value="DiS_bond_form_DsbB/BdbC"/>
</dbReference>
<feature type="disulfide bond" description="Redox-active" evidence="14">
    <location>
        <begin position="43"/>
        <end position="46"/>
    </location>
</feature>
<keyword evidence="5" id="KW-0997">Cell inner membrane</keyword>
<gene>
    <name evidence="14 16" type="primary">dsbB</name>
    <name evidence="16" type="ORF">CF67_14056</name>
</gene>
<keyword evidence="6 14" id="KW-0812">Transmembrane</keyword>
<name>A0A084CP85_9GAMM</name>
<evidence type="ECO:0000256" key="6">
    <source>
        <dbReference type="ARBA" id="ARBA00022692"/>
    </source>
</evidence>
<dbReference type="SUPFAM" id="SSF158442">
    <property type="entry name" value="DsbB-like"/>
    <property type="match status" value="1"/>
</dbReference>
<keyword evidence="8 14" id="KW-1133">Transmembrane helix</keyword>
<dbReference type="GO" id="GO:0005886">
    <property type="term" value="C:plasma membrane"/>
    <property type="evidence" value="ECO:0007669"/>
    <property type="project" value="UniProtKB-SubCell"/>
</dbReference>
<feature type="disulfide bond" description="Redox-active" evidence="14">
    <location>
        <begin position="107"/>
        <end position="133"/>
    </location>
</feature>
<accession>A0A084CP85</accession>
<proteinExistence type="inferred from homology"/>
<evidence type="ECO:0000256" key="7">
    <source>
        <dbReference type="ARBA" id="ARBA00022982"/>
    </source>
</evidence>
<feature type="transmembrane region" description="Helical" evidence="15">
    <location>
        <begin position="147"/>
        <end position="168"/>
    </location>
</feature>
<keyword evidence="3 14" id="KW-0813">Transport</keyword>
<evidence type="ECO:0000256" key="4">
    <source>
        <dbReference type="ARBA" id="ARBA00022475"/>
    </source>
</evidence>
<keyword evidence="12 14" id="KW-0143">Chaperone</keyword>
<organism evidence="16 17">
    <name type="scientific">Candidatus Photodesmus blepharonis</name>
    <dbReference type="NCBI Taxonomy" id="1179155"/>
    <lineage>
        <taxon>Bacteria</taxon>
        <taxon>Pseudomonadati</taxon>
        <taxon>Pseudomonadota</taxon>
        <taxon>Gammaproteobacteria</taxon>
        <taxon>Vibrionales</taxon>
        <taxon>Vibrionaceae</taxon>
        <taxon>Candidatus Photodesmus</taxon>
    </lineage>
</organism>
<dbReference type="PANTHER" id="PTHR36570">
    <property type="entry name" value="DISULFIDE BOND FORMATION PROTEIN B"/>
    <property type="match status" value="1"/>
</dbReference>
<evidence type="ECO:0000256" key="10">
    <source>
        <dbReference type="ARBA" id="ARBA00023136"/>
    </source>
</evidence>
<dbReference type="InterPro" id="IPR050183">
    <property type="entry name" value="DsbB"/>
</dbReference>
<evidence type="ECO:0000256" key="13">
    <source>
        <dbReference type="ARBA" id="ARBA00023284"/>
    </source>
</evidence>
<keyword evidence="10 14" id="KW-0472">Membrane</keyword>
<feature type="topological domain" description="Periplasmic" evidence="14">
    <location>
        <begin position="34"/>
        <end position="51"/>
    </location>
</feature>
<dbReference type="InterPro" id="IPR022920">
    <property type="entry name" value="Disulphide_bond_form_DsbB"/>
</dbReference>
<comment type="subcellular location">
    <subcellularLocation>
        <location evidence="1">Cell inner membrane</location>
        <topology evidence="1">Multi-pass membrane protein</topology>
    </subcellularLocation>
    <subcellularLocation>
        <location evidence="14">Cell membrane</location>
        <topology evidence="14">Multi-pass membrane protein</topology>
    </subcellularLocation>
</comment>
<comment type="caution">
    <text evidence="14">Lacks conserved residue(s) required for the propagation of feature annotation.</text>
</comment>
<dbReference type="NCBIfam" id="NF002485">
    <property type="entry name" value="PRK01749.1"/>
    <property type="match status" value="1"/>
</dbReference>
<dbReference type="InterPro" id="IPR023380">
    <property type="entry name" value="DsbB-like_sf"/>
</dbReference>